<dbReference type="SUPFAM" id="SSF74853">
    <property type="entry name" value="Lamin A/C globular tail domain"/>
    <property type="match status" value="1"/>
</dbReference>
<dbReference type="EMBL" id="FNRL01000015">
    <property type="protein sequence ID" value="SEA76932.1"/>
    <property type="molecule type" value="Genomic_DNA"/>
</dbReference>
<evidence type="ECO:0000259" key="3">
    <source>
        <dbReference type="PROSITE" id="PS51841"/>
    </source>
</evidence>
<dbReference type="InterPro" id="IPR014755">
    <property type="entry name" value="Cu-Rt/internalin_Ig-like"/>
</dbReference>
<dbReference type="Gene3D" id="2.60.40.4070">
    <property type="match status" value="1"/>
</dbReference>
<reference evidence="5" key="1">
    <citation type="submission" date="2016-10" db="EMBL/GenBank/DDBJ databases">
        <authorList>
            <person name="Varghese N."/>
            <person name="Submissions S."/>
        </authorList>
    </citation>
    <scope>NUCLEOTIDE SEQUENCE [LARGE SCALE GENOMIC DNA]</scope>
    <source>
        <strain evidence="5">DSM 23920</strain>
    </source>
</reference>
<dbReference type="PROSITE" id="PS51841">
    <property type="entry name" value="LTD"/>
    <property type="match status" value="1"/>
</dbReference>
<accession>A0A1H4DXJ5</accession>
<gene>
    <name evidence="4" type="ORF">SAMN05660909_03349</name>
</gene>
<dbReference type="STRING" id="408074.SAMN05660909_03349"/>
<keyword evidence="1" id="KW-0732">Signal</keyword>
<evidence type="ECO:0000313" key="5">
    <source>
        <dbReference type="Proteomes" id="UP000199656"/>
    </source>
</evidence>
<evidence type="ECO:0000256" key="2">
    <source>
        <dbReference type="SAM" id="MobiDB-lite"/>
    </source>
</evidence>
<keyword evidence="5" id="KW-1185">Reference proteome</keyword>
<dbReference type="InterPro" id="IPR001322">
    <property type="entry name" value="Lamin_tail_dom"/>
</dbReference>
<dbReference type="InterPro" id="IPR036415">
    <property type="entry name" value="Lamin_tail_dom_sf"/>
</dbReference>
<feature type="domain" description="LTD" evidence="3">
    <location>
        <begin position="17"/>
        <end position="134"/>
    </location>
</feature>
<dbReference type="Proteomes" id="UP000199656">
    <property type="component" value="Unassembled WGS sequence"/>
</dbReference>
<evidence type="ECO:0000256" key="1">
    <source>
        <dbReference type="ARBA" id="ARBA00022729"/>
    </source>
</evidence>
<name>A0A1H4DXJ5_9BACT</name>
<protein>
    <submittedName>
        <fullName evidence="4">Lamin Tail Domain</fullName>
    </submittedName>
</protein>
<dbReference type="RefSeq" id="WP_089763090.1">
    <property type="nucleotide sequence ID" value="NZ_BKAT01000027.1"/>
</dbReference>
<dbReference type="Pfam" id="PF00932">
    <property type="entry name" value="LTD"/>
    <property type="match status" value="1"/>
</dbReference>
<feature type="region of interest" description="Disordered" evidence="2">
    <location>
        <begin position="148"/>
        <end position="177"/>
    </location>
</feature>
<proteinExistence type="predicted"/>
<dbReference type="AlphaFoldDB" id="A0A1H4DXJ5"/>
<sequence length="566" mass="61477">MRLPVVCLLGLLNQLPAFSQAPARYDVIIHEILPKPTPTAGLPAFEYIELKNRGSKAWNLAGWKLGVNKREIQLPAYQLEPDSLVVFCSTAAAAAYNQPGIIGHPKFPPLADDTALITLYGPEAQVIHSIYYTRDWYGGPVKGGRSLEMADPSHPCTETNNWLPSPDPKGGTPAKPNAAAKQLEDDSRPDLLFASVADSQQVFLHFSKPVDSSIAANPGRYLLPGFNILTVKVLPPIFNEVALQLHKPLNPASLYTITVNGIKDCEGKESGLFLSAVIGKSAPPGPKDVVINELLFYTSPGVPEFIEILNASAKRTTADKLFFSSRKKDGSFSSFKALTQQARIIEPGEHLAFTTNPQALCGQFACLAPNQVLKVGSLPSMPMEAGSIVLVTADSSIIDEVHYSDSMHFALMNTNRDVSLERKSPFFPSDDMGNWHSAAGTYGGASPGFRNTQRQEAAVNSINIVLSPDVIFPDNGVVDNQAILSWKLPSAGYTGNIRIFDAGGKLVKRLSDNLLMGIEGSVNWNATNEYGEMLPSGIYIFLIEIFNLQGEATRWKKTIVVARKLT</sequence>
<organism evidence="4 5">
    <name type="scientific">Chitinophaga terrae</name>
    <name type="common">ex Kim and Jung 2007</name>
    <dbReference type="NCBI Taxonomy" id="408074"/>
    <lineage>
        <taxon>Bacteria</taxon>
        <taxon>Pseudomonadati</taxon>
        <taxon>Bacteroidota</taxon>
        <taxon>Chitinophagia</taxon>
        <taxon>Chitinophagales</taxon>
        <taxon>Chitinophagaceae</taxon>
        <taxon>Chitinophaga</taxon>
    </lineage>
</organism>
<dbReference type="Gene3D" id="2.60.40.1220">
    <property type="match status" value="1"/>
</dbReference>
<dbReference type="OrthoDB" id="9758406at2"/>
<evidence type="ECO:0000313" key="4">
    <source>
        <dbReference type="EMBL" id="SEA76932.1"/>
    </source>
</evidence>